<dbReference type="OrthoDB" id="1602280at2759"/>
<accession>A0A565AU24</accession>
<feature type="region of interest" description="Disordered" evidence="1">
    <location>
        <begin position="148"/>
        <end position="175"/>
    </location>
</feature>
<sequence>MGFNAPQHLVRKLHVVLLPKLSPIYGSQDEEKAVIETPPFHSIAPKSFCFRCSWDCRMSAPRYRLLPLETDLNQPPLLTDFRWSDKMPFSKSRVSIAVQRVGQTLVLSPGPDEEGEKLIRREHQDESLFLNFAMHSVRMEACDCPPVHHPHTEGQSSSSALPARRRELPWASTEW</sequence>
<organism evidence="2 3">
    <name type="scientific">Arabis nemorensis</name>
    <dbReference type="NCBI Taxonomy" id="586526"/>
    <lineage>
        <taxon>Eukaryota</taxon>
        <taxon>Viridiplantae</taxon>
        <taxon>Streptophyta</taxon>
        <taxon>Embryophyta</taxon>
        <taxon>Tracheophyta</taxon>
        <taxon>Spermatophyta</taxon>
        <taxon>Magnoliopsida</taxon>
        <taxon>eudicotyledons</taxon>
        <taxon>Gunneridae</taxon>
        <taxon>Pentapetalae</taxon>
        <taxon>rosids</taxon>
        <taxon>malvids</taxon>
        <taxon>Brassicales</taxon>
        <taxon>Brassicaceae</taxon>
        <taxon>Arabideae</taxon>
        <taxon>Arabis</taxon>
    </lineage>
</organism>
<dbReference type="GO" id="GO:0045893">
    <property type="term" value="P:positive regulation of DNA-templated transcription"/>
    <property type="evidence" value="ECO:0007669"/>
    <property type="project" value="TreeGrafter"/>
</dbReference>
<dbReference type="Proteomes" id="UP000489600">
    <property type="component" value="Unassembled WGS sequence"/>
</dbReference>
<reference evidence="2" key="1">
    <citation type="submission" date="2019-07" db="EMBL/GenBank/DDBJ databases">
        <authorList>
            <person name="Dittberner H."/>
        </authorList>
    </citation>
    <scope>NUCLEOTIDE SEQUENCE [LARGE SCALE GENOMIC DNA]</scope>
</reference>
<evidence type="ECO:0000313" key="3">
    <source>
        <dbReference type="Proteomes" id="UP000489600"/>
    </source>
</evidence>
<protein>
    <submittedName>
        <fullName evidence="2">Uncharacterized protein</fullName>
    </submittedName>
</protein>
<dbReference type="EMBL" id="CABITT030000001">
    <property type="protein sequence ID" value="VVA92901.1"/>
    <property type="molecule type" value="Genomic_DNA"/>
</dbReference>
<proteinExistence type="predicted"/>
<name>A0A565AU24_9BRAS</name>
<dbReference type="AlphaFoldDB" id="A0A565AU24"/>
<evidence type="ECO:0000313" key="2">
    <source>
        <dbReference type="EMBL" id="VVA92901.1"/>
    </source>
</evidence>
<comment type="caution">
    <text evidence="2">The sequence shown here is derived from an EMBL/GenBank/DDBJ whole genome shotgun (WGS) entry which is preliminary data.</text>
</comment>
<keyword evidence="3" id="KW-1185">Reference proteome</keyword>
<dbReference type="PANTHER" id="PTHR15000">
    <property type="entry name" value="ERYTHROID DIFFERENTIATION-RELATED FACTOR 1"/>
    <property type="match status" value="1"/>
</dbReference>
<evidence type="ECO:0000256" key="1">
    <source>
        <dbReference type="SAM" id="MobiDB-lite"/>
    </source>
</evidence>
<gene>
    <name evidence="2" type="ORF">ANE_LOCUS3346</name>
</gene>
<dbReference type="PANTHER" id="PTHR15000:SF1">
    <property type="entry name" value="ERYTHROID DIFFERENTIATION-RELATED FACTOR 1"/>
    <property type="match status" value="1"/>
</dbReference>